<dbReference type="InterPro" id="IPR019758">
    <property type="entry name" value="Pept_S26A_signal_pept_1_CS"/>
</dbReference>
<comment type="catalytic activity">
    <reaction evidence="1 8">
        <text>Cleavage of hydrophobic, N-terminal signal or leader sequences from secreted and periplasmic proteins.</text>
        <dbReference type="EC" id="3.4.21.89"/>
    </reaction>
</comment>
<dbReference type="Proteomes" id="UP000003781">
    <property type="component" value="Unassembled WGS sequence"/>
</dbReference>
<dbReference type="GO" id="GO:0006465">
    <property type="term" value="P:signal peptide processing"/>
    <property type="evidence" value="ECO:0007669"/>
    <property type="project" value="InterPro"/>
</dbReference>
<feature type="domain" description="Peptidase S26" evidence="9">
    <location>
        <begin position="202"/>
        <end position="336"/>
    </location>
</feature>
<keyword evidence="8" id="KW-1133">Transmembrane helix</keyword>
<evidence type="ECO:0000256" key="3">
    <source>
        <dbReference type="ARBA" id="ARBA00009370"/>
    </source>
</evidence>
<dbReference type="InterPro" id="IPR000223">
    <property type="entry name" value="Pept_S26A_signal_pept_1"/>
</dbReference>
<feature type="transmembrane region" description="Helical" evidence="8">
    <location>
        <begin position="9"/>
        <end position="27"/>
    </location>
</feature>
<dbReference type="InterPro" id="IPR019533">
    <property type="entry name" value="Peptidase_S26"/>
</dbReference>
<dbReference type="SUPFAM" id="SSF51306">
    <property type="entry name" value="LexA/Signal peptidase"/>
    <property type="match status" value="1"/>
</dbReference>
<feature type="transmembrane region" description="Helical" evidence="8">
    <location>
        <begin position="33"/>
        <end position="52"/>
    </location>
</feature>
<gene>
    <name evidence="10" type="ORF">CY0110_22032</name>
</gene>
<evidence type="ECO:0000256" key="5">
    <source>
        <dbReference type="ARBA" id="ARBA00022670"/>
    </source>
</evidence>
<dbReference type="AlphaFoldDB" id="A3IKV2"/>
<keyword evidence="6 8" id="KW-0378">Hydrolase</keyword>
<reference evidence="10 11" key="1">
    <citation type="submission" date="2007-03" db="EMBL/GenBank/DDBJ databases">
        <authorList>
            <person name="Stal L."/>
            <person name="Ferriera S."/>
            <person name="Johnson J."/>
            <person name="Kravitz S."/>
            <person name="Beeson K."/>
            <person name="Sutton G."/>
            <person name="Rogers Y.-H."/>
            <person name="Friedman R."/>
            <person name="Frazier M."/>
            <person name="Venter J.C."/>
        </authorList>
    </citation>
    <scope>NUCLEOTIDE SEQUENCE [LARGE SCALE GENOMIC DNA]</scope>
    <source>
        <strain evidence="10 11">CCY0110</strain>
    </source>
</reference>
<evidence type="ECO:0000256" key="4">
    <source>
        <dbReference type="ARBA" id="ARBA00013208"/>
    </source>
</evidence>
<dbReference type="PRINTS" id="PR00727">
    <property type="entry name" value="LEADERPTASE"/>
</dbReference>
<evidence type="ECO:0000256" key="8">
    <source>
        <dbReference type="RuleBase" id="RU362042"/>
    </source>
</evidence>
<keyword evidence="11" id="KW-1185">Reference proteome</keyword>
<dbReference type="Gene3D" id="2.10.109.10">
    <property type="entry name" value="Umud Fragment, subunit A"/>
    <property type="match status" value="1"/>
</dbReference>
<feature type="transmembrane region" description="Helical" evidence="8">
    <location>
        <begin position="174"/>
        <end position="194"/>
    </location>
</feature>
<comment type="similarity">
    <text evidence="3 8">Belongs to the peptidase S26 family.</text>
</comment>
<comment type="caution">
    <text evidence="8">Lacks conserved residue(s) required for the propagation of feature annotation.</text>
</comment>
<dbReference type="Pfam" id="PF10502">
    <property type="entry name" value="Peptidase_S26"/>
    <property type="match status" value="1"/>
</dbReference>
<dbReference type="InterPro" id="IPR036286">
    <property type="entry name" value="LexA/Signal_pep-like_sf"/>
</dbReference>
<dbReference type="GO" id="GO:0005886">
    <property type="term" value="C:plasma membrane"/>
    <property type="evidence" value="ECO:0007669"/>
    <property type="project" value="UniProtKB-SubCell"/>
</dbReference>
<dbReference type="MEROPS" id="S26.008"/>
<feature type="transmembrane region" description="Helical" evidence="8">
    <location>
        <begin position="59"/>
        <end position="81"/>
    </location>
</feature>
<organism evidence="10 11">
    <name type="scientific">Crocosphaera chwakensis CCY0110</name>
    <dbReference type="NCBI Taxonomy" id="391612"/>
    <lineage>
        <taxon>Bacteria</taxon>
        <taxon>Bacillati</taxon>
        <taxon>Cyanobacteriota</taxon>
        <taxon>Cyanophyceae</taxon>
        <taxon>Oscillatoriophycideae</taxon>
        <taxon>Chroococcales</taxon>
        <taxon>Aphanothecaceae</taxon>
        <taxon>Crocosphaera</taxon>
        <taxon>Crocosphaera chwakensis</taxon>
    </lineage>
</organism>
<feature type="active site" evidence="7">
    <location>
        <position position="259"/>
    </location>
</feature>
<name>A3IKV2_9CHRO</name>
<comment type="caution">
    <text evidence="10">The sequence shown here is derived from an EMBL/GenBank/DDBJ whole genome shotgun (WGS) entry which is preliminary data.</text>
</comment>
<dbReference type="PROSITE" id="PS00761">
    <property type="entry name" value="SPASE_I_3"/>
    <property type="match status" value="1"/>
</dbReference>
<dbReference type="PANTHER" id="PTHR43390">
    <property type="entry name" value="SIGNAL PEPTIDASE I"/>
    <property type="match status" value="1"/>
</dbReference>
<dbReference type="EC" id="3.4.21.89" evidence="4 8"/>
<dbReference type="eggNOG" id="COG0681">
    <property type="taxonomic scope" value="Bacteria"/>
</dbReference>
<dbReference type="EMBL" id="AAXW01000004">
    <property type="protein sequence ID" value="EAZ92821.1"/>
    <property type="molecule type" value="Genomic_DNA"/>
</dbReference>
<evidence type="ECO:0000256" key="7">
    <source>
        <dbReference type="PIRSR" id="PIRSR600223-1"/>
    </source>
</evidence>
<dbReference type="NCBIfam" id="TIGR02227">
    <property type="entry name" value="sigpep_I_bact"/>
    <property type="match status" value="1"/>
</dbReference>
<evidence type="ECO:0000313" key="11">
    <source>
        <dbReference type="Proteomes" id="UP000003781"/>
    </source>
</evidence>
<evidence type="ECO:0000256" key="6">
    <source>
        <dbReference type="ARBA" id="ARBA00022801"/>
    </source>
</evidence>
<accession>A3IKV2</accession>
<evidence type="ECO:0000259" key="9">
    <source>
        <dbReference type="Pfam" id="PF10502"/>
    </source>
</evidence>
<dbReference type="GO" id="GO:0009003">
    <property type="term" value="F:signal peptidase activity"/>
    <property type="evidence" value="ECO:0007669"/>
    <property type="project" value="UniProtKB-EC"/>
</dbReference>
<feature type="transmembrane region" description="Helical" evidence="8">
    <location>
        <begin position="124"/>
        <end position="140"/>
    </location>
</feature>
<feature type="active site" evidence="7">
    <location>
        <position position="211"/>
    </location>
</feature>
<dbReference type="GO" id="GO:0004252">
    <property type="term" value="F:serine-type endopeptidase activity"/>
    <property type="evidence" value="ECO:0007669"/>
    <property type="project" value="InterPro"/>
</dbReference>
<sequence length="351" mass="40415">MYKNYNKDPWLAVNLSMFFPGLGQFYAGNYLQGFLFFNGQILWLVLTVWHIFAAKGNTVTGLICLGITIIFYFSSLIEAHLSIYKQRNDPNLEKIPRKHKNVWFAIFITRILPGLGHLYLQKSIIGLLILTASLIVMGIDDLYSNLLLFSPLITSLTIYHTYLIFPQKHRDRRGLLIAIMTGIIFILGVMVNYYPQWLEKRFDKFLIPSNSMQPTLQINDIVFVKKYPDYGPKIGDIVVFTPSENIKKADPDVSDYYIKRVIATPGKKVKIQQGQVYLNNTPIQEPYIAESPQYQLESMIVPANYYLVLGDNRNDSFDSHVWGLLPKDVIVGQAYKIGWPPKRIQSLDSYR</sequence>
<dbReference type="PANTHER" id="PTHR43390:SF1">
    <property type="entry name" value="CHLOROPLAST PROCESSING PEPTIDASE"/>
    <property type="match status" value="1"/>
</dbReference>
<keyword evidence="5 8" id="KW-0645">Protease</keyword>
<dbReference type="InterPro" id="IPR019756">
    <property type="entry name" value="Pept_S26A_signal_pept_1_Ser-AS"/>
</dbReference>
<keyword evidence="8" id="KW-0812">Transmembrane</keyword>
<evidence type="ECO:0000313" key="10">
    <source>
        <dbReference type="EMBL" id="EAZ92821.1"/>
    </source>
</evidence>
<keyword evidence="8" id="KW-0472">Membrane</keyword>
<proteinExistence type="inferred from homology"/>
<dbReference type="CDD" id="cd06530">
    <property type="entry name" value="S26_SPase_I"/>
    <property type="match status" value="1"/>
</dbReference>
<dbReference type="PROSITE" id="PS00501">
    <property type="entry name" value="SPASE_I_1"/>
    <property type="match status" value="1"/>
</dbReference>
<comment type="subcellular location">
    <subcellularLocation>
        <location evidence="2">Cell membrane</location>
        <topology evidence="2">Single-pass type II membrane protein</topology>
    </subcellularLocation>
    <subcellularLocation>
        <location evidence="8">Membrane</location>
        <topology evidence="8">Single-pass type II membrane protein</topology>
    </subcellularLocation>
</comment>
<evidence type="ECO:0000256" key="2">
    <source>
        <dbReference type="ARBA" id="ARBA00004401"/>
    </source>
</evidence>
<dbReference type="RefSeq" id="WP_008273965.1">
    <property type="nucleotide sequence ID" value="NZ_AAXW01000004.1"/>
</dbReference>
<feature type="transmembrane region" description="Helical" evidence="8">
    <location>
        <begin position="146"/>
        <end position="165"/>
    </location>
</feature>
<protein>
    <recommendedName>
        <fullName evidence="4 8">Signal peptidase I</fullName>
        <ecNumber evidence="4 8">3.4.21.89</ecNumber>
    </recommendedName>
</protein>
<evidence type="ECO:0000256" key="1">
    <source>
        <dbReference type="ARBA" id="ARBA00000677"/>
    </source>
</evidence>
<dbReference type="OrthoDB" id="9802919at2"/>